<dbReference type="GO" id="GO:0016020">
    <property type="term" value="C:membrane"/>
    <property type="evidence" value="ECO:0007669"/>
    <property type="project" value="UniProtKB-SubCell"/>
</dbReference>
<dbReference type="AlphaFoldDB" id="A0AAN8YIN8"/>
<keyword evidence="3 6" id="KW-0812">Transmembrane</keyword>
<feature type="transmembrane region" description="Helical" evidence="6">
    <location>
        <begin position="37"/>
        <end position="60"/>
    </location>
</feature>
<protein>
    <submittedName>
        <fullName evidence="7">Uncharacterized protein</fullName>
    </submittedName>
</protein>
<evidence type="ECO:0000256" key="3">
    <source>
        <dbReference type="ARBA" id="ARBA00022692"/>
    </source>
</evidence>
<dbReference type="EMBL" id="JBANQN010000003">
    <property type="protein sequence ID" value="KAK6794035.1"/>
    <property type="molecule type" value="Genomic_DNA"/>
</dbReference>
<gene>
    <name evidence="7" type="ORF">RDI58_007488</name>
</gene>
<evidence type="ECO:0000256" key="5">
    <source>
        <dbReference type="ARBA" id="ARBA00023136"/>
    </source>
</evidence>
<evidence type="ECO:0000313" key="7">
    <source>
        <dbReference type="EMBL" id="KAK6794035.1"/>
    </source>
</evidence>
<accession>A0AAN8YIN8</accession>
<dbReference type="Proteomes" id="UP001371456">
    <property type="component" value="Unassembled WGS sequence"/>
</dbReference>
<proteinExistence type="inferred from homology"/>
<reference evidence="7 8" key="1">
    <citation type="submission" date="2024-02" db="EMBL/GenBank/DDBJ databases">
        <title>de novo genome assembly of Solanum bulbocastanum strain 11H21.</title>
        <authorList>
            <person name="Hosaka A.J."/>
        </authorList>
    </citation>
    <scope>NUCLEOTIDE SEQUENCE [LARGE SCALE GENOMIC DNA]</scope>
    <source>
        <tissue evidence="7">Young leaves</tissue>
    </source>
</reference>
<dbReference type="InterPro" id="IPR007248">
    <property type="entry name" value="Mpv17_PMP22"/>
</dbReference>
<comment type="subcellular location">
    <subcellularLocation>
        <location evidence="1">Membrane</location>
        <topology evidence="1">Multi-pass membrane protein</topology>
    </subcellularLocation>
</comment>
<comment type="caution">
    <text evidence="7">The sequence shown here is derived from an EMBL/GenBank/DDBJ whole genome shotgun (WGS) entry which is preliminary data.</text>
</comment>
<evidence type="ECO:0000313" key="8">
    <source>
        <dbReference type="Proteomes" id="UP001371456"/>
    </source>
</evidence>
<sequence length="121" mass="13692">MQSNLCWSLLLTVPLFEIDRARMLRSGLVGFRLHGSLSLIIIISFVRLWPFAHLITYGVIPVEQRLLWADCVELIWVTILSTYSNEESESRVSEVIVEAEVQPPTLSPSQILAVPDSENNL</sequence>
<evidence type="ECO:0000256" key="6">
    <source>
        <dbReference type="SAM" id="Phobius"/>
    </source>
</evidence>
<comment type="similarity">
    <text evidence="2">Belongs to the peroxisomal membrane protein PXMP2/4 family.</text>
</comment>
<evidence type="ECO:0000256" key="2">
    <source>
        <dbReference type="ARBA" id="ARBA00006824"/>
    </source>
</evidence>
<organism evidence="7 8">
    <name type="scientific">Solanum bulbocastanum</name>
    <name type="common">Wild potato</name>
    <dbReference type="NCBI Taxonomy" id="147425"/>
    <lineage>
        <taxon>Eukaryota</taxon>
        <taxon>Viridiplantae</taxon>
        <taxon>Streptophyta</taxon>
        <taxon>Embryophyta</taxon>
        <taxon>Tracheophyta</taxon>
        <taxon>Spermatophyta</taxon>
        <taxon>Magnoliopsida</taxon>
        <taxon>eudicotyledons</taxon>
        <taxon>Gunneridae</taxon>
        <taxon>Pentapetalae</taxon>
        <taxon>asterids</taxon>
        <taxon>lamiids</taxon>
        <taxon>Solanales</taxon>
        <taxon>Solanaceae</taxon>
        <taxon>Solanoideae</taxon>
        <taxon>Solaneae</taxon>
        <taxon>Solanum</taxon>
    </lineage>
</organism>
<keyword evidence="5 6" id="KW-0472">Membrane</keyword>
<name>A0AAN8YIN8_SOLBU</name>
<dbReference type="Pfam" id="PF04117">
    <property type="entry name" value="Mpv17_PMP22"/>
    <property type="match status" value="1"/>
</dbReference>
<keyword evidence="4 6" id="KW-1133">Transmembrane helix</keyword>
<evidence type="ECO:0000256" key="4">
    <source>
        <dbReference type="ARBA" id="ARBA00022989"/>
    </source>
</evidence>
<evidence type="ECO:0000256" key="1">
    <source>
        <dbReference type="ARBA" id="ARBA00004141"/>
    </source>
</evidence>
<keyword evidence="8" id="KW-1185">Reference proteome</keyword>